<evidence type="ECO:0000313" key="2">
    <source>
        <dbReference type="Proteomes" id="UP000283655"/>
    </source>
</evidence>
<dbReference type="Gene3D" id="2.40.30.10">
    <property type="entry name" value="Translation factors"/>
    <property type="match status" value="1"/>
</dbReference>
<evidence type="ECO:0008006" key="3">
    <source>
        <dbReference type="Google" id="ProtNLM"/>
    </source>
</evidence>
<proteinExistence type="predicted"/>
<dbReference type="EMBL" id="QZDH01000041">
    <property type="protein sequence ID" value="RJL49806.1"/>
    <property type="molecule type" value="Genomic_DNA"/>
</dbReference>
<comment type="caution">
    <text evidence="1">The sequence shown here is derived from an EMBL/GenBank/DDBJ whole genome shotgun (WGS) entry which is preliminary data.</text>
</comment>
<dbReference type="AlphaFoldDB" id="A0A419ATM4"/>
<dbReference type="Proteomes" id="UP000283655">
    <property type="component" value="Unassembled WGS sequence"/>
</dbReference>
<evidence type="ECO:0000313" key="1">
    <source>
        <dbReference type="EMBL" id="RJL49806.1"/>
    </source>
</evidence>
<dbReference type="InterPro" id="IPR017938">
    <property type="entry name" value="Riboflavin_synthase-like_b-brl"/>
</dbReference>
<organism evidence="1 2">
    <name type="scientific">Pectobacterium carotovorum</name>
    <name type="common">Erwinia carotovora</name>
    <dbReference type="NCBI Taxonomy" id="554"/>
    <lineage>
        <taxon>Bacteria</taxon>
        <taxon>Pseudomonadati</taxon>
        <taxon>Pseudomonadota</taxon>
        <taxon>Gammaproteobacteria</taxon>
        <taxon>Enterobacterales</taxon>
        <taxon>Pectobacteriaceae</taxon>
        <taxon>Pectobacterium</taxon>
    </lineage>
</organism>
<accession>A0A419ATM4</accession>
<gene>
    <name evidence="1" type="ORF">D5071_15810</name>
</gene>
<dbReference type="RefSeq" id="WP_119874365.1">
    <property type="nucleotide sequence ID" value="NZ_QZDH01000041.1"/>
</dbReference>
<reference evidence="1 2" key="1">
    <citation type="submission" date="2018-09" db="EMBL/GenBank/DDBJ databases">
        <title>Phylogenetic diversity of Pectobacterium and Dickeya strains causing blackleg disease of potato in Morocco.</title>
        <authorList>
            <person name="Oulghazi S."/>
            <person name="Moumni M."/>
            <person name="Faure D."/>
        </authorList>
    </citation>
    <scope>NUCLEOTIDE SEQUENCE [LARGE SCALE GENOMIC DNA]</scope>
    <source>
        <strain evidence="1 2">S1.15.11.2D</strain>
    </source>
</reference>
<protein>
    <recommendedName>
        <fullName evidence="3">FAD-binding FR-type domain-containing protein</fullName>
    </recommendedName>
</protein>
<name>A0A419ATM4_PECCA</name>
<dbReference type="SUPFAM" id="SSF63380">
    <property type="entry name" value="Riboflavin synthase domain-like"/>
    <property type="match status" value="1"/>
</dbReference>
<sequence length="236" mass="27089">MSFISQQIMIKPSQIDVSKLNDKTYLVRICIASYHYLPGQYVKLSCGGELERYFSISSWDKSNHKHDEIEIELIIGFSELFSVSHRIILGIQSGSSVSVSLPLGQAHWRKSDYGNVLIVCDTGYSYARGIIQYLAKHYSEQPTLLIWINDKFVNYFTDNDMYDVFISNGNFNFNAIQRHHDNRDISFIKKTIETISPSHFSLSNFYIGSGKSFFTLIKNELHTLGVNEDRIISDNC</sequence>